<feature type="repeat" description="PPR" evidence="12">
    <location>
        <begin position="489"/>
        <end position="524"/>
    </location>
</feature>
<feature type="repeat" description="PPR" evidence="12">
    <location>
        <begin position="349"/>
        <end position="383"/>
    </location>
</feature>
<gene>
    <name evidence="15" type="ORF">BC936DRAFT_150105</name>
</gene>
<dbReference type="InterPro" id="IPR039627">
    <property type="entry name" value="Yme2_C"/>
</dbReference>
<dbReference type="Proteomes" id="UP000268093">
    <property type="component" value="Unassembled WGS sequence"/>
</dbReference>
<dbReference type="Gene3D" id="3.40.50.300">
    <property type="entry name" value="P-loop containing nucleotide triphosphate hydrolases"/>
    <property type="match status" value="1"/>
</dbReference>
<dbReference type="Pfam" id="PF01535">
    <property type="entry name" value="PPR"/>
    <property type="match status" value="2"/>
</dbReference>
<comment type="caution">
    <text evidence="15">The sequence shown here is derived from an EMBL/GenBank/DDBJ whole genome shotgun (WGS) entry which is preliminary data.</text>
</comment>
<dbReference type="InterPro" id="IPR000504">
    <property type="entry name" value="RRM_dom"/>
</dbReference>
<dbReference type="CDD" id="cd12433">
    <property type="entry name" value="RRM_Yme2p_like"/>
    <property type="match status" value="1"/>
</dbReference>
<evidence type="ECO:0000256" key="8">
    <source>
        <dbReference type="ARBA" id="ARBA00023128"/>
    </source>
</evidence>
<evidence type="ECO:0000313" key="16">
    <source>
        <dbReference type="Proteomes" id="UP000268093"/>
    </source>
</evidence>
<feature type="region of interest" description="Disordered" evidence="13">
    <location>
        <begin position="969"/>
        <end position="989"/>
    </location>
</feature>
<protein>
    <recommendedName>
        <fullName evidence="3">Mitochondrial escape protein 2</fullName>
    </recommendedName>
</protein>
<dbReference type="Pfam" id="PF12854">
    <property type="entry name" value="PPR_1"/>
    <property type="match status" value="1"/>
</dbReference>
<evidence type="ECO:0000256" key="6">
    <source>
        <dbReference type="ARBA" id="ARBA00022946"/>
    </source>
</evidence>
<evidence type="ECO:0000256" key="2">
    <source>
        <dbReference type="ARBA" id="ARBA00010320"/>
    </source>
</evidence>
<dbReference type="EMBL" id="RBNI01009866">
    <property type="protein sequence ID" value="RUP43988.1"/>
    <property type="molecule type" value="Genomic_DNA"/>
</dbReference>
<dbReference type="Pfam" id="PF13812">
    <property type="entry name" value="PPR_3"/>
    <property type="match status" value="1"/>
</dbReference>
<evidence type="ECO:0000256" key="9">
    <source>
        <dbReference type="ARBA" id="ARBA00023136"/>
    </source>
</evidence>
<comment type="function">
    <text evidence="10">Plays a role in maintaining the mitochondrial genome and in controlling the mtDNA escape. Involved in the regulation of mtDNA nucleotide structure and number. May have a dispensable role in early maturation of pre-rRNA.</text>
</comment>
<dbReference type="Pfam" id="PF13041">
    <property type="entry name" value="PPR_2"/>
    <property type="match status" value="2"/>
</dbReference>
<evidence type="ECO:0000256" key="13">
    <source>
        <dbReference type="SAM" id="MobiDB-lite"/>
    </source>
</evidence>
<reference evidence="15 16" key="1">
    <citation type="journal article" date="2018" name="New Phytol.">
        <title>Phylogenomics of Endogonaceae and evolution of mycorrhizas within Mucoromycota.</title>
        <authorList>
            <person name="Chang Y."/>
            <person name="Desiro A."/>
            <person name="Na H."/>
            <person name="Sandor L."/>
            <person name="Lipzen A."/>
            <person name="Clum A."/>
            <person name="Barry K."/>
            <person name="Grigoriev I.V."/>
            <person name="Martin F.M."/>
            <person name="Stajich J.E."/>
            <person name="Smith M.E."/>
            <person name="Bonito G."/>
            <person name="Spatafora J.W."/>
        </authorList>
    </citation>
    <scope>NUCLEOTIDE SEQUENCE [LARGE SCALE GENOMIC DNA]</scope>
    <source>
        <strain evidence="15 16">GMNB39</strain>
    </source>
</reference>
<keyword evidence="7" id="KW-1133">Transmembrane helix</keyword>
<dbReference type="OrthoDB" id="10267654at2759"/>
<keyword evidence="16" id="KW-1185">Reference proteome</keyword>
<sequence>MTSTPPEAAKGEPSTPVPEAAKGEPSTPVPEPPEILRFRKLFEEKKHSNIIWQEYSHLHDNSLSQHLTKPDYNRLRRALDSSRDWGIDGKILQSFEDMQKYRIAWDLKDYEEFVTIKFACGQHQDVIQLYSTHFERKGLTPWILNIMLAIYVKLDMVDDAKILLREALVKEVLPDLSIWEDFSKQYLTFSHEIVSVVRNMLVDAARQNTKAYNLYLTHLFFNERPDDALEYYQQNKAAGIQHDLSTYEILIDGFSKTYRPKSAFIMYQDVMAQGMQPTQKMYNMIINLKAGLLDAVGTEQTFRDMVRSGLVPDIYTYSTLLNLYFRNREVSRALAVFSEMQRDNAICINDVVCNIMINGLMMNHEPVAAQEFYKQMIHIGMQPDLITFNSLLKGFVYNKDMPAAINVIREMRAANIEPDVITVTILIDSLLSTTETKTAQSLFDAMQPYNLQPNVVMFGAMINGWVRLGNMTQAVQTFTMMRKHKVTPNVITYTSLIQGFVQSGQLAMATLTFRDMMQCDNVMPDRATFHFMIDGFLGHDRFEEAMVCFRRMRDMKLIPSKDTYFVLLTAVVTQERWKEGGEIMEQISEDGYEIRNLSLLRLYELSPWAKTPNLQTPFSSLHDATFTPIMYRLQRTAVAFRNITPVRPTAILRSRQPVRWASASHVAREGEKAAGEATHQFPVHEGLVYFDNMMPLRFSQFDVRQLLFQSTRNMLEKKAKSFAPKDAIPIEFEIAEVIPRLGIAFSRSRDGGAFLKFQYKALPTESKLIANEIASHISKNLRDRNVITTFNFQPVRAFLVRGEPFMEDLLARYPSQKLRIEFQGADLTIEQIYKEFRQFGRIFDVTQPNPASKELPRYAIVQYTRVRAATSARNCLHGITVNGTRLNITYERQIRTNAISQWIVSHPRISFPIIGFAAAGVTYAIFDPVRKFCITSKITQRFNPEEYAVYRWLRKETWARIVPSTARQAQLEEGEKDGTAAGGWSEREQDERMLRTWLKEQPETFILVTGPKGSGKSALVQSVIKDKRYKIIVNGEQLVNSGNNNDMIASLARQLGYFPVFTWLVSLSGLVDTLVSATTGQKAGISSSTETQVKQILETVAVAVHEVTISDESASTSTLALRRLKRLTSGKPRLKSDKNENGIEDENEIPVIVIDGFLAREKGPDHQELWENLAEWAALLVENRVAHVIFVTNHVGAIKVLGKALPDRTIEAITLSDASSDAAMRFVQRRLREVQLKRNLAGLDHAVAALGGRLTDLQLLVQKIRGGLDPDAALHDIVQRAIVEIRKYGFGDDIGPDAPGSKFRWTDVQFFQVMSALGRNEVASNPLKRGFYFHLYQSSHFPYNGL</sequence>
<comment type="similarity">
    <text evidence="2">Belongs to the YME2 family.</text>
</comment>
<dbReference type="Pfam" id="PF10443">
    <property type="entry name" value="RNA12"/>
    <property type="match status" value="1"/>
</dbReference>
<dbReference type="Gene3D" id="3.30.70.330">
    <property type="match status" value="1"/>
</dbReference>
<dbReference type="InterPro" id="IPR034260">
    <property type="entry name" value="Yme2_RRM"/>
</dbReference>
<dbReference type="GO" id="GO:0003723">
    <property type="term" value="F:RNA binding"/>
    <property type="evidence" value="ECO:0007669"/>
    <property type="project" value="UniProtKB-UniRule"/>
</dbReference>
<dbReference type="Gene3D" id="1.25.40.10">
    <property type="entry name" value="Tetratricopeptide repeat domain"/>
    <property type="match status" value="5"/>
</dbReference>
<dbReference type="Pfam" id="PF00076">
    <property type="entry name" value="RRM_1"/>
    <property type="match status" value="1"/>
</dbReference>
<feature type="domain" description="RRM" evidence="14">
    <location>
        <begin position="796"/>
        <end position="893"/>
    </location>
</feature>
<dbReference type="NCBIfam" id="TIGR00756">
    <property type="entry name" value="PPR"/>
    <property type="match status" value="5"/>
</dbReference>
<dbReference type="InterPro" id="IPR011990">
    <property type="entry name" value="TPR-like_helical_dom_sf"/>
</dbReference>
<proteinExistence type="inferred from homology"/>
<evidence type="ECO:0000313" key="15">
    <source>
        <dbReference type="EMBL" id="RUP43988.1"/>
    </source>
</evidence>
<evidence type="ECO:0000256" key="11">
    <source>
        <dbReference type="PROSITE-ProRule" id="PRU00176"/>
    </source>
</evidence>
<feature type="repeat" description="PPR" evidence="12">
    <location>
        <begin position="525"/>
        <end position="559"/>
    </location>
</feature>
<feature type="repeat" description="PPR" evidence="12">
    <location>
        <begin position="454"/>
        <end position="488"/>
    </location>
</feature>
<evidence type="ECO:0000256" key="1">
    <source>
        <dbReference type="ARBA" id="ARBA00004434"/>
    </source>
</evidence>
<organism evidence="15 16">
    <name type="scientific">Jimgerdemannia flammicorona</name>
    <dbReference type="NCBI Taxonomy" id="994334"/>
    <lineage>
        <taxon>Eukaryota</taxon>
        <taxon>Fungi</taxon>
        <taxon>Fungi incertae sedis</taxon>
        <taxon>Mucoromycota</taxon>
        <taxon>Mucoromycotina</taxon>
        <taxon>Endogonomycetes</taxon>
        <taxon>Endogonales</taxon>
        <taxon>Endogonaceae</taxon>
        <taxon>Jimgerdemannia</taxon>
    </lineage>
</organism>
<comment type="subcellular location">
    <subcellularLocation>
        <location evidence="1">Mitochondrion inner membrane</location>
        <topology evidence="1">Single-pass membrane protein</topology>
    </subcellularLocation>
</comment>
<evidence type="ECO:0000256" key="5">
    <source>
        <dbReference type="ARBA" id="ARBA00022792"/>
    </source>
</evidence>
<feature type="repeat" description="PPR" evidence="12">
    <location>
        <begin position="243"/>
        <end position="277"/>
    </location>
</feature>
<name>A0A433CZI4_9FUNG</name>
<dbReference type="InterPro" id="IPR035979">
    <property type="entry name" value="RBD_domain_sf"/>
</dbReference>
<dbReference type="InterPro" id="IPR018850">
    <property type="entry name" value="Mt_escape_2_C"/>
</dbReference>
<keyword evidence="8" id="KW-0496">Mitochondrion</keyword>
<dbReference type="SUPFAM" id="SSF52540">
    <property type="entry name" value="P-loop containing nucleoside triphosphate hydrolases"/>
    <property type="match status" value="1"/>
</dbReference>
<dbReference type="PANTHER" id="PTHR32198:SF2">
    <property type="entry name" value="MITOCHONDRIAL ESCAPE PROTEIN 2"/>
    <property type="match status" value="1"/>
</dbReference>
<evidence type="ECO:0000256" key="3">
    <source>
        <dbReference type="ARBA" id="ARBA00020222"/>
    </source>
</evidence>
<evidence type="ECO:0000256" key="4">
    <source>
        <dbReference type="ARBA" id="ARBA00022692"/>
    </source>
</evidence>
<dbReference type="PROSITE" id="PS50102">
    <property type="entry name" value="RRM"/>
    <property type="match status" value="1"/>
</dbReference>
<feature type="region of interest" description="Disordered" evidence="13">
    <location>
        <begin position="1"/>
        <end position="32"/>
    </location>
</feature>
<dbReference type="GO" id="GO:0005743">
    <property type="term" value="C:mitochondrial inner membrane"/>
    <property type="evidence" value="ECO:0007669"/>
    <property type="project" value="UniProtKB-SubCell"/>
</dbReference>
<dbReference type="SMART" id="SM00360">
    <property type="entry name" value="RRM"/>
    <property type="match status" value="1"/>
</dbReference>
<keyword evidence="9" id="KW-0472">Membrane</keyword>
<keyword evidence="5" id="KW-0999">Mitochondrion inner membrane</keyword>
<evidence type="ECO:0000256" key="12">
    <source>
        <dbReference type="PROSITE-ProRule" id="PRU00708"/>
    </source>
</evidence>
<dbReference type="SUPFAM" id="SSF54928">
    <property type="entry name" value="RNA-binding domain, RBD"/>
    <property type="match status" value="1"/>
</dbReference>
<evidence type="ECO:0000259" key="14">
    <source>
        <dbReference type="PROSITE" id="PS50102"/>
    </source>
</evidence>
<dbReference type="PROSITE" id="PS51375">
    <property type="entry name" value="PPR"/>
    <property type="match status" value="7"/>
</dbReference>
<accession>A0A433CZI4</accession>
<dbReference type="InterPro" id="IPR002885">
    <property type="entry name" value="PPR_rpt"/>
</dbReference>
<evidence type="ECO:0000256" key="10">
    <source>
        <dbReference type="ARBA" id="ARBA00025276"/>
    </source>
</evidence>
<dbReference type="PANTHER" id="PTHR32198">
    <property type="entry name" value="MITOCHONDRIAL ESCAPE PROTEIN 2"/>
    <property type="match status" value="1"/>
</dbReference>
<dbReference type="InterPro" id="IPR012677">
    <property type="entry name" value="Nucleotide-bd_a/b_plait_sf"/>
</dbReference>
<dbReference type="InterPro" id="IPR027417">
    <property type="entry name" value="P-loop_NTPase"/>
</dbReference>
<feature type="repeat" description="PPR" evidence="12">
    <location>
        <begin position="384"/>
        <end position="418"/>
    </location>
</feature>
<keyword evidence="11" id="KW-0694">RNA-binding</keyword>
<keyword evidence="6" id="KW-0809">Transit peptide</keyword>
<keyword evidence="4" id="KW-0812">Transmembrane</keyword>
<evidence type="ECO:0000256" key="7">
    <source>
        <dbReference type="ARBA" id="ARBA00022989"/>
    </source>
</evidence>
<feature type="repeat" description="PPR" evidence="12">
    <location>
        <begin position="313"/>
        <end position="347"/>
    </location>
</feature>